<keyword evidence="2 4" id="KW-0689">Ribosomal protein</keyword>
<evidence type="ECO:0000313" key="8">
    <source>
        <dbReference type="EMBL" id="MEK9500678.1"/>
    </source>
</evidence>
<keyword evidence="4" id="KW-0694">RNA-binding</keyword>
<dbReference type="PANTHER" id="PTHR12934">
    <property type="entry name" value="50S RIBOSOMAL PROTEIN L15"/>
    <property type="match status" value="1"/>
</dbReference>
<reference evidence="8 9" key="1">
    <citation type="submission" date="2024-02" db="EMBL/GenBank/DDBJ databases">
        <title>A novel Gemmatimonadota bacterium.</title>
        <authorList>
            <person name="Du Z.-J."/>
            <person name="Ye Y.-Q."/>
        </authorList>
    </citation>
    <scope>NUCLEOTIDE SEQUENCE [LARGE SCALE GENOMIC DNA]</scope>
    <source>
        <strain evidence="8 9">DH-20</strain>
    </source>
</reference>
<dbReference type="PROSITE" id="PS00475">
    <property type="entry name" value="RIBOSOMAL_L15"/>
    <property type="match status" value="1"/>
</dbReference>
<dbReference type="RefSeq" id="WP_405284360.1">
    <property type="nucleotide sequence ID" value="NZ_CP144380.1"/>
</dbReference>
<dbReference type="GO" id="GO:0005840">
    <property type="term" value="C:ribosome"/>
    <property type="evidence" value="ECO:0007669"/>
    <property type="project" value="UniProtKB-KW"/>
</dbReference>
<keyword evidence="3 4" id="KW-0687">Ribonucleoprotein</keyword>
<evidence type="ECO:0000256" key="2">
    <source>
        <dbReference type="ARBA" id="ARBA00022980"/>
    </source>
</evidence>
<dbReference type="InterPro" id="IPR030878">
    <property type="entry name" value="Ribosomal_uL15"/>
</dbReference>
<organism evidence="8 9">
    <name type="scientific">Gaopeijia maritima</name>
    <dbReference type="NCBI Taxonomy" id="3119007"/>
    <lineage>
        <taxon>Bacteria</taxon>
        <taxon>Pseudomonadati</taxon>
        <taxon>Gemmatimonadota</taxon>
        <taxon>Longimicrobiia</taxon>
        <taxon>Gaopeijiales</taxon>
        <taxon>Gaopeijiaceae</taxon>
        <taxon>Gaopeijia</taxon>
    </lineage>
</organism>
<dbReference type="Proteomes" id="UP001484239">
    <property type="component" value="Unassembled WGS sequence"/>
</dbReference>
<dbReference type="HAMAP" id="MF_01341">
    <property type="entry name" value="Ribosomal_uL15"/>
    <property type="match status" value="1"/>
</dbReference>
<keyword evidence="9" id="KW-1185">Reference proteome</keyword>
<gene>
    <name evidence="4 8" type="primary">rplO</name>
    <name evidence="8" type="ORF">WI372_06785</name>
</gene>
<evidence type="ECO:0000259" key="7">
    <source>
        <dbReference type="Pfam" id="PF00828"/>
    </source>
</evidence>
<evidence type="ECO:0000256" key="5">
    <source>
        <dbReference type="RuleBase" id="RU003888"/>
    </source>
</evidence>
<dbReference type="Pfam" id="PF00828">
    <property type="entry name" value="Ribosomal_L27A"/>
    <property type="match status" value="1"/>
</dbReference>
<proteinExistence type="inferred from homology"/>
<dbReference type="PANTHER" id="PTHR12934:SF11">
    <property type="entry name" value="LARGE RIBOSOMAL SUBUNIT PROTEIN UL15M"/>
    <property type="match status" value="1"/>
</dbReference>
<dbReference type="EMBL" id="JBBHLI010000003">
    <property type="protein sequence ID" value="MEK9500678.1"/>
    <property type="molecule type" value="Genomic_DNA"/>
</dbReference>
<dbReference type="NCBIfam" id="TIGR01071">
    <property type="entry name" value="rplO_bact"/>
    <property type="match status" value="1"/>
</dbReference>
<evidence type="ECO:0000256" key="6">
    <source>
        <dbReference type="SAM" id="MobiDB-lite"/>
    </source>
</evidence>
<evidence type="ECO:0000256" key="3">
    <source>
        <dbReference type="ARBA" id="ARBA00023274"/>
    </source>
</evidence>
<feature type="compositionally biased region" description="Gly residues" evidence="6">
    <location>
        <begin position="22"/>
        <end position="32"/>
    </location>
</feature>
<feature type="domain" description="Large ribosomal subunit protein uL15/eL18" evidence="7">
    <location>
        <begin position="78"/>
        <end position="143"/>
    </location>
</feature>
<comment type="subunit">
    <text evidence="4">Part of the 50S ribosomal subunit.</text>
</comment>
<dbReference type="InterPro" id="IPR001196">
    <property type="entry name" value="Ribosomal_uL15_CS"/>
</dbReference>
<sequence length="151" mass="15687">MAELHELSPSPGSHRDRKRVGRGPGSGTGKTAGRGEKGQKARSGGSIPAGFEGGQMPLHRRIPKRGFHNLNRVEYQVVNIGQLSQLSGEVGPEAMRAAGLVRSLRKPVKVLGDGELSTSIQVTAHAFSGSAREKIEAAGGTATVLGASDQA</sequence>
<accession>A0ABU9E976</accession>
<name>A0ABU9E976_9BACT</name>
<comment type="similarity">
    <text evidence="1 4 5">Belongs to the universal ribosomal protein uL15 family.</text>
</comment>
<protein>
    <recommendedName>
        <fullName evidence="4">Large ribosomal subunit protein uL15</fullName>
    </recommendedName>
</protein>
<evidence type="ECO:0000256" key="1">
    <source>
        <dbReference type="ARBA" id="ARBA00007320"/>
    </source>
</evidence>
<dbReference type="InterPro" id="IPR021131">
    <property type="entry name" value="Ribosomal_uL15/eL18"/>
</dbReference>
<dbReference type="SUPFAM" id="SSF52080">
    <property type="entry name" value="Ribosomal proteins L15p and L18e"/>
    <property type="match status" value="1"/>
</dbReference>
<dbReference type="Gene3D" id="3.100.10.10">
    <property type="match status" value="1"/>
</dbReference>
<comment type="function">
    <text evidence="4">Binds to the 23S rRNA.</text>
</comment>
<evidence type="ECO:0000256" key="4">
    <source>
        <dbReference type="HAMAP-Rule" id="MF_01341"/>
    </source>
</evidence>
<feature type="region of interest" description="Disordered" evidence="6">
    <location>
        <begin position="1"/>
        <end position="60"/>
    </location>
</feature>
<dbReference type="InterPro" id="IPR036227">
    <property type="entry name" value="Ribosomal_uL15/eL18_sf"/>
</dbReference>
<evidence type="ECO:0000313" key="9">
    <source>
        <dbReference type="Proteomes" id="UP001484239"/>
    </source>
</evidence>
<comment type="caution">
    <text evidence="8">The sequence shown here is derived from an EMBL/GenBank/DDBJ whole genome shotgun (WGS) entry which is preliminary data.</text>
</comment>
<keyword evidence="4" id="KW-0699">rRNA-binding</keyword>
<dbReference type="InterPro" id="IPR005749">
    <property type="entry name" value="Ribosomal_uL15_bac-type"/>
</dbReference>